<dbReference type="InterPro" id="IPR000266">
    <property type="entry name" value="Ribosomal_uS17"/>
</dbReference>
<dbReference type="InterPro" id="IPR012340">
    <property type="entry name" value="NA-bd_OB-fold"/>
</dbReference>
<feature type="compositionally biased region" description="Basic and acidic residues" evidence="4">
    <location>
        <begin position="290"/>
        <end position="338"/>
    </location>
</feature>
<keyword evidence="2" id="KW-0689">Ribosomal protein</keyword>
<protein>
    <submittedName>
        <fullName evidence="5">Nucleic acid-binding protein</fullName>
    </submittedName>
</protein>
<dbReference type="OrthoDB" id="274752at2759"/>
<organism evidence="5 6">
    <name type="scientific">Zymoseptoria brevis</name>
    <dbReference type="NCBI Taxonomy" id="1047168"/>
    <lineage>
        <taxon>Eukaryota</taxon>
        <taxon>Fungi</taxon>
        <taxon>Dikarya</taxon>
        <taxon>Ascomycota</taxon>
        <taxon>Pezizomycotina</taxon>
        <taxon>Dothideomycetes</taxon>
        <taxon>Dothideomycetidae</taxon>
        <taxon>Mycosphaerellales</taxon>
        <taxon>Mycosphaerellaceae</taxon>
        <taxon>Zymoseptoria</taxon>
    </lineage>
</organism>
<dbReference type="Gene3D" id="2.40.50.140">
    <property type="entry name" value="Nucleic acid-binding proteins"/>
    <property type="match status" value="1"/>
</dbReference>
<keyword evidence="3" id="KW-0687">Ribonucleoprotein</keyword>
<comment type="caution">
    <text evidence="5">The sequence shown here is derived from an EMBL/GenBank/DDBJ whole genome shotgun (WGS) entry which is preliminary data.</text>
</comment>
<dbReference type="Proteomes" id="UP000033647">
    <property type="component" value="Unassembled WGS sequence"/>
</dbReference>
<evidence type="ECO:0000313" key="5">
    <source>
        <dbReference type="EMBL" id="KJY01334.1"/>
    </source>
</evidence>
<dbReference type="GO" id="GO:1990904">
    <property type="term" value="C:ribonucleoprotein complex"/>
    <property type="evidence" value="ECO:0007669"/>
    <property type="project" value="UniProtKB-KW"/>
</dbReference>
<proteinExistence type="inferred from homology"/>
<dbReference type="GO" id="GO:0003735">
    <property type="term" value="F:structural constituent of ribosome"/>
    <property type="evidence" value="ECO:0007669"/>
    <property type="project" value="InterPro"/>
</dbReference>
<reference evidence="5 6" key="1">
    <citation type="submission" date="2015-03" db="EMBL/GenBank/DDBJ databases">
        <title>RNA-seq based gene annotation and comparative genomics of four Zymoseptoria species reveal species-specific pathogenicity related genes and transposable element activity.</title>
        <authorList>
            <person name="Grandaubert J."/>
            <person name="Bhattacharyya A."/>
            <person name="Stukenbrock E.H."/>
        </authorList>
    </citation>
    <scope>NUCLEOTIDE SEQUENCE [LARGE SCALE GENOMIC DNA]</scope>
    <source>
        <strain evidence="5 6">Zb18110</strain>
    </source>
</reference>
<dbReference type="STRING" id="1047168.A0A0F4GVQ9"/>
<dbReference type="EMBL" id="LAFY01000288">
    <property type="protein sequence ID" value="KJY01334.1"/>
    <property type="molecule type" value="Genomic_DNA"/>
</dbReference>
<accession>A0A0F4GVQ9</accession>
<gene>
    <name evidence="5" type="ORF">TI39_contig296g00001</name>
</gene>
<evidence type="ECO:0000256" key="3">
    <source>
        <dbReference type="ARBA" id="ARBA00023274"/>
    </source>
</evidence>
<dbReference type="AlphaFoldDB" id="A0A0F4GVQ9"/>
<evidence type="ECO:0000256" key="4">
    <source>
        <dbReference type="SAM" id="MobiDB-lite"/>
    </source>
</evidence>
<evidence type="ECO:0000256" key="2">
    <source>
        <dbReference type="ARBA" id="ARBA00022980"/>
    </source>
</evidence>
<evidence type="ECO:0000313" key="6">
    <source>
        <dbReference type="Proteomes" id="UP000033647"/>
    </source>
</evidence>
<name>A0A0F4GVQ9_9PEZI</name>
<feature type="region of interest" description="Disordered" evidence="4">
    <location>
        <begin position="239"/>
        <end position="338"/>
    </location>
</feature>
<keyword evidence="6" id="KW-1185">Reference proteome</keyword>
<dbReference type="GO" id="GO:0005840">
    <property type="term" value="C:ribosome"/>
    <property type="evidence" value="ECO:0007669"/>
    <property type="project" value="UniProtKB-KW"/>
</dbReference>
<sequence>MSRHALSLPFRTLAPSTRSLASQWTCRRCLATQADASSGAPTETVPANYDPTLPFSQRIGPDGQHYSLKKSDRLLKKPLKQRLPPQFLQHSTSEILHESERAMRDDTVRHKKIVGVVVNSGKMDKTVTVRINGQKWNTRIRKMFPDHIQHLVHDPNNSLVTGDVVELHRLKVSRKVEHVVASIVSPFGTPIESRPPIPTADERLAAYKEYRFKKLQRRELRVKAAEGKAEAIRALKNRGLNPGAGVEDGVGQLENAEDGDGQTKTPSEGAILGEKGQKLPEGVLPGGMREVGKIDDWSTEKKAEYRRLRAEESRNLSEAKEKEAELNQQDLETRNTSR</sequence>
<comment type="similarity">
    <text evidence="1">Belongs to the universal ribosomal protein uS17 family.</text>
</comment>
<evidence type="ECO:0000256" key="1">
    <source>
        <dbReference type="ARBA" id="ARBA00010254"/>
    </source>
</evidence>
<dbReference type="Pfam" id="PF00366">
    <property type="entry name" value="Ribosomal_S17"/>
    <property type="match status" value="1"/>
</dbReference>
<dbReference type="SUPFAM" id="SSF50249">
    <property type="entry name" value="Nucleic acid-binding proteins"/>
    <property type="match status" value="1"/>
</dbReference>
<dbReference type="GO" id="GO:0006412">
    <property type="term" value="P:translation"/>
    <property type="evidence" value="ECO:0007669"/>
    <property type="project" value="InterPro"/>
</dbReference>